<reference evidence="11" key="2">
    <citation type="submission" date="2025-09" db="UniProtKB">
        <authorList>
            <consortium name="Ensembl"/>
        </authorList>
    </citation>
    <scope>IDENTIFICATION</scope>
</reference>
<feature type="region of interest" description="Disordered" evidence="9">
    <location>
        <begin position="556"/>
        <end position="582"/>
    </location>
</feature>
<evidence type="ECO:0000256" key="4">
    <source>
        <dbReference type="ARBA" id="ARBA00022777"/>
    </source>
</evidence>
<dbReference type="Ensembl" id="ENSEBUT00000004773.1">
    <property type="protein sequence ID" value="ENSEBUP00000004341.1"/>
    <property type="gene ID" value="ENSEBUG00000003065.1"/>
</dbReference>
<dbReference type="SMART" id="SM00219">
    <property type="entry name" value="TyrKc"/>
    <property type="match status" value="1"/>
</dbReference>
<dbReference type="SMART" id="SM00808">
    <property type="entry name" value="FABD"/>
    <property type="match status" value="1"/>
</dbReference>
<dbReference type="Gene3D" id="3.30.200.20">
    <property type="entry name" value="Phosphorylase Kinase, domain 1"/>
    <property type="match status" value="1"/>
</dbReference>
<evidence type="ECO:0000256" key="7">
    <source>
        <dbReference type="ARBA" id="ARBA00023137"/>
    </source>
</evidence>
<dbReference type="InterPro" id="IPR015015">
    <property type="entry name" value="F-actin-binding"/>
</dbReference>
<evidence type="ECO:0000256" key="2">
    <source>
        <dbReference type="ARBA" id="ARBA00022679"/>
    </source>
</evidence>
<feature type="compositionally biased region" description="Polar residues" evidence="9">
    <location>
        <begin position="380"/>
        <end position="391"/>
    </location>
</feature>
<feature type="compositionally biased region" description="Low complexity" evidence="9">
    <location>
        <begin position="565"/>
        <end position="578"/>
    </location>
</feature>
<feature type="region of interest" description="Disordered" evidence="9">
    <location>
        <begin position="276"/>
        <end position="394"/>
    </location>
</feature>
<dbReference type="PRINTS" id="PR00109">
    <property type="entry name" value="TYRKINASE"/>
</dbReference>
<dbReference type="InterPro" id="IPR017441">
    <property type="entry name" value="Protein_kinase_ATP_BS"/>
</dbReference>
<feature type="region of interest" description="Disordered" evidence="9">
    <location>
        <begin position="930"/>
        <end position="951"/>
    </location>
</feature>
<sequence length="1094" mass="115773">MKHKLGGGQYGEVYEGVWKRYNLTVAVKTLKEDTMAVEEFLKEAAVMKEIKHPNLVQLLGVCTREPPFYIVTEFMPRGNLLDYLRECDRVEVTAVVLLYMATQISSAMEYLERKNFIHRDLAARNCLVGENHLVKVADFGLSRLMTGDTYTARAGAKFPIKWTAPESLAYNKFSIKSDVWAFGVLLWEIATYGLSPYPGIDLSQVYERLEKGYRMDRPKGCPPRVYQLMRSCWSWSANDRLSFEEIHQDFDTMFHDSSISDEVEKELETKAAFVGRAPELPPKTPKAKEGPDLCDASSSRTIDTENVEGRLSSTAVTDEDRQVSGLFRERKPGSLFSSLKWRKRKGAPTPPKRSSSFREADGQRRGDTGDSVEGCAKVKASTSGDGQTSRARPSPLVSLASSVVGTPTQSNGGLGVFAGLFSHGTTRRSEKTQDEEGGTAKAQSRSGKQSVGCEALPRTGTLPKEVGRKSDRGAGGTLLGRLRGEDGSRITRVARVGHASAGATSCTADGVNDSPTLVMSGHVPETNGQDESDVPNPQCRAATLVIEGSRERACIVPSRGSPVDSKISTGSGSSIQGSRAGDSISVKPRLAQLLAQSINHTTSLASTNTITLPQPSISSSNNSVTSAACAGVVPSPVFVNPLRPGKASYCRGSDQESGQLNEDVAQKMGLMKSLVLVTANSAVTSNFLTTTSATPSTSNISSNGMVSSSTSKALAVSSITKALMLTSSLSSKVSPSSQSPSVTIKNSTSATSSSTMTKSASVSFSSNTVKTLSSILSSTKSSTSSPSISTSSKGWMPDYPSSLKCSTLASAPCSTGKTLLTASSTASMVLTPIISLLTASKSSTSNLATSACTKASTSAFSSLPNKSSISTPTFSNKSSTSSPVTLSRKNCTTSSPASNIITSSVTSSTLLPALTISTVPSTLTPLSTNVHDPALGSARGTLRKTQRDPGLGRRIPQKEVVTRETVLQCSAELEAAVGSKPTASGNIGVRPVGRIAILAGNKIGTGCMASNGTTAVNHAAVLEAGQRLLEASRRYVNAIRQTRNKFEFREALERLETAVRALQVAPGSASSEEAAAAMARLLSHARNLGQIAQR</sequence>
<dbReference type="Gene3D" id="1.20.120.330">
    <property type="entry name" value="Nucleotidyltransferases domain 2"/>
    <property type="match status" value="1"/>
</dbReference>
<dbReference type="Gene3D" id="1.10.510.10">
    <property type="entry name" value="Transferase(Phosphotransferase) domain 1"/>
    <property type="match status" value="1"/>
</dbReference>
<dbReference type="GO" id="GO:0005524">
    <property type="term" value="F:ATP binding"/>
    <property type="evidence" value="ECO:0007669"/>
    <property type="project" value="UniProtKB-UniRule"/>
</dbReference>
<dbReference type="GeneTree" id="ENSGT00940000153838"/>
<dbReference type="InterPro" id="IPR011009">
    <property type="entry name" value="Kinase-like_dom_sf"/>
</dbReference>
<evidence type="ECO:0000256" key="9">
    <source>
        <dbReference type="SAM" id="MobiDB-lite"/>
    </source>
</evidence>
<dbReference type="Proteomes" id="UP000694388">
    <property type="component" value="Unplaced"/>
</dbReference>
<evidence type="ECO:0000256" key="6">
    <source>
        <dbReference type="ARBA" id="ARBA00022999"/>
    </source>
</evidence>
<dbReference type="PROSITE" id="PS50011">
    <property type="entry name" value="PROTEIN_KINASE_DOM"/>
    <property type="match status" value="1"/>
</dbReference>
<reference evidence="11" key="1">
    <citation type="submission" date="2025-08" db="UniProtKB">
        <authorList>
            <consortium name="Ensembl"/>
        </authorList>
    </citation>
    <scope>IDENTIFICATION</scope>
</reference>
<dbReference type="CDD" id="cd05052">
    <property type="entry name" value="PTKc_Abl"/>
    <property type="match status" value="1"/>
</dbReference>
<dbReference type="InterPro" id="IPR001245">
    <property type="entry name" value="Ser-Thr/Tyr_kinase_cat_dom"/>
</dbReference>
<feature type="region of interest" description="Disordered" evidence="9">
    <location>
        <begin position="865"/>
        <end position="890"/>
    </location>
</feature>
<protein>
    <recommendedName>
        <fullName evidence="1">non-specific protein-tyrosine kinase</fullName>
        <ecNumber evidence="1">2.7.10.2</ecNumber>
    </recommendedName>
</protein>
<evidence type="ECO:0000256" key="1">
    <source>
        <dbReference type="ARBA" id="ARBA00011903"/>
    </source>
</evidence>
<accession>A0A8C4NBJ3</accession>
<name>A0A8C4NBJ3_EPTBU</name>
<evidence type="ECO:0000259" key="10">
    <source>
        <dbReference type="PROSITE" id="PS50011"/>
    </source>
</evidence>
<evidence type="ECO:0000313" key="11">
    <source>
        <dbReference type="Ensembl" id="ENSEBUP00000004341.1"/>
    </source>
</evidence>
<proteinExistence type="predicted"/>
<dbReference type="FunFam" id="3.30.200.20:FF:000037">
    <property type="entry name" value="Tyrosine-protein kinase"/>
    <property type="match status" value="1"/>
</dbReference>
<keyword evidence="5 8" id="KW-0067">ATP-binding</keyword>
<dbReference type="Pfam" id="PF07714">
    <property type="entry name" value="PK_Tyr_Ser-Thr"/>
    <property type="match status" value="1"/>
</dbReference>
<dbReference type="FunFam" id="1.10.510.10:FF:000070">
    <property type="entry name" value="Tyrosine-protein kinase"/>
    <property type="match status" value="1"/>
</dbReference>
<feature type="domain" description="Protein kinase" evidence="10">
    <location>
        <begin position="1"/>
        <end position="254"/>
    </location>
</feature>
<dbReference type="OMA" id="WHILNLR"/>
<dbReference type="InterPro" id="IPR050198">
    <property type="entry name" value="Non-receptor_tyrosine_kinases"/>
</dbReference>
<feature type="compositionally biased region" description="Basic and acidic residues" evidence="9">
    <location>
        <begin position="318"/>
        <end position="332"/>
    </location>
</feature>
<dbReference type="InterPro" id="IPR020635">
    <property type="entry name" value="Tyr_kinase_cat_dom"/>
</dbReference>
<feature type="region of interest" description="Disordered" evidence="9">
    <location>
        <begin position="425"/>
        <end position="483"/>
    </location>
</feature>
<dbReference type="InterPro" id="IPR008266">
    <property type="entry name" value="Tyr_kinase_AS"/>
</dbReference>
<keyword evidence="4" id="KW-0418">Kinase</keyword>
<feature type="region of interest" description="Disordered" evidence="9">
    <location>
        <begin position="730"/>
        <end position="753"/>
    </location>
</feature>
<keyword evidence="7" id="KW-0829">Tyrosine-protein kinase</keyword>
<keyword evidence="3 8" id="KW-0547">Nucleotide-binding</keyword>
<keyword evidence="6" id="KW-0727">SH2 domain</keyword>
<dbReference type="PROSITE" id="PS00109">
    <property type="entry name" value="PROTEIN_KINASE_TYR"/>
    <property type="match status" value="1"/>
</dbReference>
<feature type="binding site" evidence="8">
    <location>
        <position position="28"/>
    </location>
    <ligand>
        <name>ATP</name>
        <dbReference type="ChEBI" id="CHEBI:30616"/>
    </ligand>
</feature>
<keyword evidence="12" id="KW-1185">Reference proteome</keyword>
<dbReference type="GO" id="GO:0004715">
    <property type="term" value="F:non-membrane spanning protein tyrosine kinase activity"/>
    <property type="evidence" value="ECO:0007669"/>
    <property type="project" value="UniProtKB-EC"/>
</dbReference>
<dbReference type="Pfam" id="PF08919">
    <property type="entry name" value="F_actin_bind"/>
    <property type="match status" value="1"/>
</dbReference>
<keyword evidence="2" id="KW-0808">Transferase</keyword>
<dbReference type="EC" id="2.7.10.2" evidence="1"/>
<evidence type="ECO:0000256" key="8">
    <source>
        <dbReference type="PROSITE-ProRule" id="PRU10141"/>
    </source>
</evidence>
<feature type="compositionally biased region" description="Basic and acidic residues" evidence="9">
    <location>
        <begin position="356"/>
        <end position="368"/>
    </location>
</feature>
<organism evidence="11 12">
    <name type="scientific">Eptatretus burgeri</name>
    <name type="common">Inshore hagfish</name>
    <dbReference type="NCBI Taxonomy" id="7764"/>
    <lineage>
        <taxon>Eukaryota</taxon>
        <taxon>Metazoa</taxon>
        <taxon>Chordata</taxon>
        <taxon>Craniata</taxon>
        <taxon>Vertebrata</taxon>
        <taxon>Cyclostomata</taxon>
        <taxon>Myxini</taxon>
        <taxon>Myxiniformes</taxon>
        <taxon>Myxinidae</taxon>
        <taxon>Eptatretinae</taxon>
        <taxon>Eptatretus</taxon>
    </lineage>
</organism>
<dbReference type="AlphaFoldDB" id="A0A8C4NBJ3"/>
<evidence type="ECO:0000256" key="3">
    <source>
        <dbReference type="ARBA" id="ARBA00022741"/>
    </source>
</evidence>
<dbReference type="PROSITE" id="PS00107">
    <property type="entry name" value="PROTEIN_KINASE_ATP"/>
    <property type="match status" value="1"/>
</dbReference>
<evidence type="ECO:0000256" key="5">
    <source>
        <dbReference type="ARBA" id="ARBA00022840"/>
    </source>
</evidence>
<dbReference type="PANTHER" id="PTHR24418">
    <property type="entry name" value="TYROSINE-PROTEIN KINASE"/>
    <property type="match status" value="1"/>
</dbReference>
<dbReference type="SUPFAM" id="SSF56112">
    <property type="entry name" value="Protein kinase-like (PK-like)"/>
    <property type="match status" value="1"/>
</dbReference>
<dbReference type="InterPro" id="IPR000719">
    <property type="entry name" value="Prot_kinase_dom"/>
</dbReference>
<evidence type="ECO:0000313" key="12">
    <source>
        <dbReference type="Proteomes" id="UP000694388"/>
    </source>
</evidence>